<protein>
    <recommendedName>
        <fullName evidence="4">Zn(2)-C6 fungal-type domain-containing protein</fullName>
    </recommendedName>
</protein>
<dbReference type="Proteomes" id="UP001642720">
    <property type="component" value="Unassembled WGS sequence"/>
</dbReference>
<keyword evidence="3" id="KW-1185">Reference proteome</keyword>
<evidence type="ECO:0000313" key="3">
    <source>
        <dbReference type="Proteomes" id="UP001642720"/>
    </source>
</evidence>
<comment type="caution">
    <text evidence="2">The sequence shown here is derived from an EMBL/GenBank/DDBJ whole genome shotgun (WGS) entry which is preliminary data.</text>
</comment>
<name>A0ABY2HFP6_9HYPO</name>
<dbReference type="InterPro" id="IPR052400">
    <property type="entry name" value="Zn2-C6_fungal_TF"/>
</dbReference>
<keyword evidence="1" id="KW-0539">Nucleus</keyword>
<reference evidence="2 3" key="1">
    <citation type="submission" date="2018-01" db="EMBL/GenBank/DDBJ databases">
        <title>Genome characterization of the sugarcane-associated fungus Trichoderma ghanense CCMA-1212 and their application in lignocelulose bioconversion.</title>
        <authorList>
            <person name="Steindorff A.S."/>
            <person name="Mendes T.D."/>
            <person name="Vilela E.S.D."/>
            <person name="Rodrigues D.S."/>
            <person name="Formighieri E.F."/>
            <person name="Melo I.S."/>
            <person name="Favaro L.C.L."/>
        </authorList>
    </citation>
    <scope>NUCLEOTIDE SEQUENCE [LARGE SCALE GENOMIC DNA]</scope>
    <source>
        <strain evidence="2 3">CCMA-1212</strain>
    </source>
</reference>
<dbReference type="PANTHER" id="PTHR47657:SF14">
    <property type="entry name" value="ZN(2)-C6 FUNGAL-TYPE DOMAIN-CONTAINING PROTEIN"/>
    <property type="match status" value="1"/>
</dbReference>
<feature type="non-terminal residue" evidence="2">
    <location>
        <position position="1"/>
    </location>
</feature>
<dbReference type="PANTHER" id="PTHR47657">
    <property type="entry name" value="STEROL REGULATORY ELEMENT-BINDING PROTEIN ECM22"/>
    <property type="match status" value="1"/>
</dbReference>
<dbReference type="InterPro" id="IPR001138">
    <property type="entry name" value="Zn2Cys6_DnaBD"/>
</dbReference>
<dbReference type="GeneID" id="300573201"/>
<dbReference type="RefSeq" id="XP_073563177.1">
    <property type="nucleotide sequence ID" value="XM_073698751.1"/>
</dbReference>
<gene>
    <name evidence="2" type="ORF">CCMA1212_001320</name>
</gene>
<sequence length="588" mass="64869">HIALSFNLVSPIHELTINYGSTTHHAHQRIQAASVTRKVKKGLHKMQDTEKKGSCDEARPICTRCKKRNHCCRYIFENDCFRSESTETTSTGRDALSLETPRLEYLSLPEASPRSSAASSDEICLSDSGFFPASPYPASGVLQTLPQPFTLSSEELELLSHYITHTSRSIPFDADELYALHVGIPNLAFGSRPVMGSMLALSAVCKCYDIVRHSHAPLERLEEIKGLFVLADRHHRTSLHQIQAAIYDDHFDTVLANAPLMVLYALAGHCVRVSLAQKARRSGKSLSNEMFPLQSQWITSIRAAYVAYVGVHNSSSPCSDFEDGIPNSPCAVKDDCPSYRAALSGGNLCPPEDGPSEGTRRLLLPIVSATYGAAMEKLTARARTVWLEEGDSTTPARDACNPEFRACFASLKLLDELFTTIFANTQSSHELSPSAASTSGLQLNGLEKASPWLRRYLARVTSATPSKLWRRTIMAFLNRVPLEYLQLVQSALDHMPVATNQADSGPFDKAIPLGAAQQLAMNIFSHWLVLVMLLDGVWWIGNIGQWELGRILSFTEAQCWTLEPTETGGSWWPESMYAVQKAIAEPAE</sequence>
<dbReference type="CDD" id="cd00067">
    <property type="entry name" value="GAL4"/>
    <property type="match status" value="1"/>
</dbReference>
<organism evidence="2 3">
    <name type="scientific">Trichoderma ghanense</name>
    <dbReference type="NCBI Taxonomy" id="65468"/>
    <lineage>
        <taxon>Eukaryota</taxon>
        <taxon>Fungi</taxon>
        <taxon>Dikarya</taxon>
        <taxon>Ascomycota</taxon>
        <taxon>Pezizomycotina</taxon>
        <taxon>Sordariomycetes</taxon>
        <taxon>Hypocreomycetidae</taxon>
        <taxon>Hypocreales</taxon>
        <taxon>Hypocreaceae</taxon>
        <taxon>Trichoderma</taxon>
    </lineage>
</organism>
<evidence type="ECO:0000256" key="1">
    <source>
        <dbReference type="ARBA" id="ARBA00023242"/>
    </source>
</evidence>
<dbReference type="EMBL" id="PPTA01000001">
    <property type="protein sequence ID" value="TFB06976.1"/>
    <property type="molecule type" value="Genomic_DNA"/>
</dbReference>
<accession>A0ABY2HFP6</accession>
<proteinExistence type="predicted"/>
<evidence type="ECO:0008006" key="4">
    <source>
        <dbReference type="Google" id="ProtNLM"/>
    </source>
</evidence>
<evidence type="ECO:0000313" key="2">
    <source>
        <dbReference type="EMBL" id="TFB06976.1"/>
    </source>
</evidence>